<feature type="coiled-coil region" evidence="1">
    <location>
        <begin position="57"/>
        <end position="84"/>
    </location>
</feature>
<organism evidence="3">
    <name type="scientific">marine sediment metagenome</name>
    <dbReference type="NCBI Taxonomy" id="412755"/>
    <lineage>
        <taxon>unclassified sequences</taxon>
        <taxon>metagenomes</taxon>
        <taxon>ecological metagenomes</taxon>
    </lineage>
</organism>
<dbReference type="Pfam" id="PF00534">
    <property type="entry name" value="Glycos_transf_1"/>
    <property type="match status" value="1"/>
</dbReference>
<dbReference type="SUPFAM" id="SSF53756">
    <property type="entry name" value="UDP-Glycosyltransferase/glycogen phosphorylase"/>
    <property type="match status" value="1"/>
</dbReference>
<reference evidence="3" key="1">
    <citation type="journal article" date="2014" name="Front. Microbiol.">
        <title>High frequency of phylogenetically diverse reductive dehalogenase-homologous genes in deep subseafloor sedimentary metagenomes.</title>
        <authorList>
            <person name="Kawai M."/>
            <person name="Futagami T."/>
            <person name="Toyoda A."/>
            <person name="Takaki Y."/>
            <person name="Nishi S."/>
            <person name="Hori S."/>
            <person name="Arai W."/>
            <person name="Tsubouchi T."/>
            <person name="Morono Y."/>
            <person name="Uchiyama I."/>
            <person name="Ito T."/>
            <person name="Fujiyama A."/>
            <person name="Inagaki F."/>
            <person name="Takami H."/>
        </authorList>
    </citation>
    <scope>NUCLEOTIDE SEQUENCE</scope>
    <source>
        <strain evidence="3">Expedition CK06-06</strain>
    </source>
</reference>
<dbReference type="Gene3D" id="3.40.50.2000">
    <property type="entry name" value="Glycogen Phosphorylase B"/>
    <property type="match status" value="2"/>
</dbReference>
<protein>
    <recommendedName>
        <fullName evidence="2">Glycosyl transferase family 1 domain-containing protein</fullName>
    </recommendedName>
</protein>
<dbReference type="AlphaFoldDB" id="X1I040"/>
<dbReference type="EMBL" id="BARU01026211">
    <property type="protein sequence ID" value="GAH75052.1"/>
    <property type="molecule type" value="Genomic_DNA"/>
</dbReference>
<proteinExistence type="predicted"/>
<feature type="domain" description="Glycosyl transferase family 1" evidence="2">
    <location>
        <begin position="1"/>
        <end position="59"/>
    </location>
</feature>
<sequence>MACELAPVVTDLPGNREWITDGENGFLVPTKDIKALANKIVHLLKNRETGRKFGRLGRKIIQERAEYEKEMERVERLYERVVAKG</sequence>
<evidence type="ECO:0000256" key="1">
    <source>
        <dbReference type="SAM" id="Coils"/>
    </source>
</evidence>
<dbReference type="PANTHER" id="PTHR12526">
    <property type="entry name" value="GLYCOSYLTRANSFERASE"/>
    <property type="match status" value="1"/>
</dbReference>
<dbReference type="InterPro" id="IPR001296">
    <property type="entry name" value="Glyco_trans_1"/>
</dbReference>
<name>X1I040_9ZZZZ</name>
<accession>X1I040</accession>
<comment type="caution">
    <text evidence="3">The sequence shown here is derived from an EMBL/GenBank/DDBJ whole genome shotgun (WGS) entry which is preliminary data.</text>
</comment>
<gene>
    <name evidence="3" type="ORF">S03H2_42140</name>
</gene>
<keyword evidence="1" id="KW-0175">Coiled coil</keyword>
<dbReference type="PANTHER" id="PTHR12526:SF630">
    <property type="entry name" value="GLYCOSYLTRANSFERASE"/>
    <property type="match status" value="1"/>
</dbReference>
<evidence type="ECO:0000313" key="3">
    <source>
        <dbReference type="EMBL" id="GAH75052.1"/>
    </source>
</evidence>
<dbReference type="GO" id="GO:0016757">
    <property type="term" value="F:glycosyltransferase activity"/>
    <property type="evidence" value="ECO:0007669"/>
    <property type="project" value="InterPro"/>
</dbReference>
<evidence type="ECO:0000259" key="2">
    <source>
        <dbReference type="Pfam" id="PF00534"/>
    </source>
</evidence>